<keyword evidence="3" id="KW-1185">Reference proteome</keyword>
<dbReference type="SUPFAM" id="SSF53448">
    <property type="entry name" value="Nucleotide-diphospho-sugar transferases"/>
    <property type="match status" value="1"/>
</dbReference>
<comment type="caution">
    <text evidence="2">The sequence shown here is derived from an EMBL/GenBank/DDBJ whole genome shotgun (WGS) entry which is preliminary data.</text>
</comment>
<accession>A0ABW8JBY4</accession>
<dbReference type="PANTHER" id="PTHR22916">
    <property type="entry name" value="GLYCOSYLTRANSFERASE"/>
    <property type="match status" value="1"/>
</dbReference>
<dbReference type="InterPro" id="IPR029044">
    <property type="entry name" value="Nucleotide-diphossugar_trans"/>
</dbReference>
<name>A0ABW8JBY4_9GAMM</name>
<dbReference type="InterPro" id="IPR001173">
    <property type="entry name" value="Glyco_trans_2-like"/>
</dbReference>
<reference evidence="2 3" key="1">
    <citation type="submission" date="2020-10" db="EMBL/GenBank/DDBJ databases">
        <title>Phylogeny of dyella-like bacteria.</title>
        <authorList>
            <person name="Fu J."/>
        </authorList>
    </citation>
    <scope>NUCLEOTIDE SEQUENCE [LARGE SCALE GENOMIC DNA]</scope>
    <source>
        <strain evidence="2 3">KACC 19113</strain>
    </source>
</reference>
<sequence>MNAELSICIPTLNRANFIGETLDSIVSQLDPGMEIVIVDGGSTDGTKGIVESYVARFPQIRYVLAGQAAQASNAGFDRDCSYAVQLANGTHCWLMTDDDVLKPGAVARVLAAVREAHDLVIVSCEVRDLELREQLMRSRPGLSQDRVFVAGEWDDFFRKVIAHVTFVGAVVVRRSLWLERNPEDYFGSGFVHVGVLFRKPIEGTAIILAEPLVVIRNGNGQWNARAFDIFMLRWPQLVWSFEGISDGAKRVATPREPWRLLRVLLLQRAYGRYSMREYELMRDRFGSAWKRLLARNIARLPLGLLYWPARLYGHFRHEDPRFFIETLDEAMRAADARRHTSF</sequence>
<protein>
    <submittedName>
        <fullName evidence="2">Glycosyltransferase family 2 protein</fullName>
    </submittedName>
</protein>
<evidence type="ECO:0000313" key="2">
    <source>
        <dbReference type="EMBL" id="MFK2879004.1"/>
    </source>
</evidence>
<evidence type="ECO:0000259" key="1">
    <source>
        <dbReference type="Pfam" id="PF00535"/>
    </source>
</evidence>
<evidence type="ECO:0000313" key="3">
    <source>
        <dbReference type="Proteomes" id="UP001620339"/>
    </source>
</evidence>
<organism evidence="2 3">
    <name type="scientific">Rhodanobacter hydrolyticus</name>
    <dbReference type="NCBI Taxonomy" id="2250595"/>
    <lineage>
        <taxon>Bacteria</taxon>
        <taxon>Pseudomonadati</taxon>
        <taxon>Pseudomonadota</taxon>
        <taxon>Gammaproteobacteria</taxon>
        <taxon>Lysobacterales</taxon>
        <taxon>Rhodanobacteraceae</taxon>
        <taxon>Rhodanobacter</taxon>
    </lineage>
</organism>
<dbReference type="Proteomes" id="UP001620339">
    <property type="component" value="Unassembled WGS sequence"/>
</dbReference>
<dbReference type="Gene3D" id="3.90.550.10">
    <property type="entry name" value="Spore Coat Polysaccharide Biosynthesis Protein SpsA, Chain A"/>
    <property type="match status" value="1"/>
</dbReference>
<dbReference type="PANTHER" id="PTHR22916:SF3">
    <property type="entry name" value="UDP-GLCNAC:BETAGAL BETA-1,3-N-ACETYLGLUCOSAMINYLTRANSFERASE-LIKE PROTEIN 1"/>
    <property type="match status" value="1"/>
</dbReference>
<dbReference type="EMBL" id="JADIKK010000008">
    <property type="protein sequence ID" value="MFK2879004.1"/>
    <property type="molecule type" value="Genomic_DNA"/>
</dbReference>
<dbReference type="RefSeq" id="WP_404615890.1">
    <property type="nucleotide sequence ID" value="NZ_JADIKK010000008.1"/>
</dbReference>
<proteinExistence type="predicted"/>
<feature type="domain" description="Glycosyltransferase 2-like" evidence="1">
    <location>
        <begin position="6"/>
        <end position="145"/>
    </location>
</feature>
<dbReference type="Pfam" id="PF00535">
    <property type="entry name" value="Glycos_transf_2"/>
    <property type="match status" value="1"/>
</dbReference>
<gene>
    <name evidence="2" type="ORF">ISP25_18205</name>
</gene>